<feature type="domain" description="PAZ" evidence="21">
    <location>
        <begin position="857"/>
        <end position="985"/>
    </location>
</feature>
<dbReference type="SMART" id="SM00535">
    <property type="entry name" value="RIBOc"/>
    <property type="match status" value="2"/>
</dbReference>
<dbReference type="GO" id="GO:0051607">
    <property type="term" value="P:defense response to virus"/>
    <property type="evidence" value="ECO:0007669"/>
    <property type="project" value="UniProtKB-KW"/>
</dbReference>
<dbReference type="FunFam" id="1.10.1520.10:FF:000026">
    <property type="entry name" value="Dicer-like protein 1"/>
    <property type="match status" value="1"/>
</dbReference>
<dbReference type="CDD" id="cd00593">
    <property type="entry name" value="RIBOc"/>
    <property type="match status" value="2"/>
</dbReference>
<feature type="domain" description="Helicase C-terminal" evidence="23">
    <location>
        <begin position="402"/>
        <end position="584"/>
    </location>
</feature>
<comment type="cofactor">
    <cofactor evidence="2">
        <name>Mg(2+)</name>
        <dbReference type="ChEBI" id="CHEBI:18420"/>
    </cofactor>
</comment>
<keyword evidence="15" id="KW-0464">Manganese</keyword>
<dbReference type="Proteomes" id="UP001149954">
    <property type="component" value="Unassembled WGS sequence"/>
</dbReference>
<dbReference type="GO" id="GO:0050688">
    <property type="term" value="P:regulation of defense response to virus"/>
    <property type="evidence" value="ECO:0007669"/>
    <property type="project" value="UniProtKB-KW"/>
</dbReference>
<dbReference type="Gene3D" id="3.30.160.380">
    <property type="entry name" value="Dicer dimerisation domain"/>
    <property type="match status" value="1"/>
</dbReference>
<dbReference type="InterPro" id="IPR027417">
    <property type="entry name" value="P-loop_NTPase"/>
</dbReference>
<reference evidence="25" key="1">
    <citation type="submission" date="2022-12" db="EMBL/GenBank/DDBJ databases">
        <authorList>
            <person name="Petersen C."/>
        </authorList>
    </citation>
    <scope>NUCLEOTIDE SEQUENCE</scope>
    <source>
        <strain evidence="25">IBT 29495</strain>
    </source>
</reference>
<dbReference type="Pfam" id="PF24995">
    <property type="entry name" value="DSRM_2"/>
    <property type="match status" value="1"/>
</dbReference>
<evidence type="ECO:0000256" key="13">
    <source>
        <dbReference type="ARBA" id="ARBA00022884"/>
    </source>
</evidence>
<dbReference type="Gene3D" id="3.40.50.300">
    <property type="entry name" value="P-loop containing nucleotide triphosphate hydrolases"/>
    <property type="match status" value="2"/>
</dbReference>
<feature type="region of interest" description="Disordered" evidence="19">
    <location>
        <begin position="1"/>
        <end position="27"/>
    </location>
</feature>
<gene>
    <name evidence="25" type="ORF">N7463_008786</name>
</gene>
<keyword evidence="10" id="KW-0862">Zinc</keyword>
<evidence type="ECO:0000256" key="5">
    <source>
        <dbReference type="ARBA" id="ARBA00022723"/>
    </source>
</evidence>
<dbReference type="SUPFAM" id="SSF54768">
    <property type="entry name" value="dsRNA-binding domain-like"/>
    <property type="match status" value="1"/>
</dbReference>
<dbReference type="GO" id="GO:0004525">
    <property type="term" value="F:ribonuclease III activity"/>
    <property type="evidence" value="ECO:0007669"/>
    <property type="project" value="InterPro"/>
</dbReference>
<comment type="caution">
    <text evidence="25">The sequence shown here is derived from an EMBL/GenBank/DDBJ whole genome shotgun (WGS) entry which is preliminary data.</text>
</comment>
<dbReference type="SMART" id="SM00490">
    <property type="entry name" value="HELICc"/>
    <property type="match status" value="1"/>
</dbReference>
<evidence type="ECO:0000259" key="20">
    <source>
        <dbReference type="PROSITE" id="PS50142"/>
    </source>
</evidence>
<keyword evidence="9" id="KW-0347">Helicase</keyword>
<comment type="similarity">
    <text evidence="17 18">Belongs to the helicase family. Dicer subfamily.</text>
</comment>
<evidence type="ECO:0000256" key="19">
    <source>
        <dbReference type="SAM" id="MobiDB-lite"/>
    </source>
</evidence>
<evidence type="ECO:0000256" key="15">
    <source>
        <dbReference type="ARBA" id="ARBA00023211"/>
    </source>
</evidence>
<protein>
    <recommendedName>
        <fullName evidence="3">Dicer-like protein 1</fullName>
    </recommendedName>
</protein>
<keyword evidence="5" id="KW-0479">Metal-binding</keyword>
<dbReference type="PANTHER" id="PTHR14950:SF62">
    <property type="entry name" value="DICER-LIKE PROTEIN 1"/>
    <property type="match status" value="1"/>
</dbReference>
<dbReference type="PROSITE" id="PS51327">
    <property type="entry name" value="DICER_DSRBF"/>
    <property type="match status" value="1"/>
</dbReference>
<evidence type="ECO:0000256" key="12">
    <source>
        <dbReference type="ARBA" id="ARBA00022842"/>
    </source>
</evidence>
<evidence type="ECO:0000256" key="4">
    <source>
        <dbReference type="ARBA" id="ARBA00022721"/>
    </source>
</evidence>
<dbReference type="Pfam" id="PF00271">
    <property type="entry name" value="Helicase_C"/>
    <property type="match status" value="1"/>
</dbReference>
<sequence length="1503" mass="170388">MEPEDTTSDLSGDEVAASRPTESNRHRVQNASFTALLEDHVVNGSSNGPIGEHVELSDAELSTARLLANTEPGGGVLDPREYQIELFERARACNTIAVLDTGSGKTLVAVLLLKHILQIELNKRANGGKSRVAFFLVDSVTLVFQQSAVLRNNLDQNVAHFFGNLGPDLWDKQTWNKHLEKYMVIVCTAEILNQSLLNGHVGIDQINLLIFDEAHHAKKEHPYARIIRDTYLKADPEKRPRIFGMTASPVDAKCDIAEAAIQLETLLDSRIATTSDLALLRNFVNKPMEEEWVYERLPPVFETSLHRILKTKYGNMSILEGVFRFASVASSELGAWCADQVWALALADEVLPKLEGSMGKVDSDHQDSEKASEEIKRIQEANQLVKEYIANQAFMPSDLSSKVKLLMRKLQEQFAKSPDTKCIVFTQRRNTAKVLLQLCEKLEIQNLHPDVLVGVRKGDALGMNSTFRRQFLVLVKFRKSEVNCLFATSVAEEGLDIPDCNLVVRQVIYYSGTAVTSTDRQRFDLYDTVIQYVQSRGRARRTDSYATMVESGNRNHSVRLQEVRRAEHLMKNFCNMLPDDRKLYGDDHDMGVLIREEGQKRTYTIPSTGAMLTYRHAIGVLARFASSLQYENEISALVTYIVMSENESFSCEIILPEKSPVRRVIGCSESKKSLAKQSAAFDACLLLRKKNLLDEHFNSVYHKRLPAMRNAKLAITSKKTDQYRMRTKPLIWARLQGTTPIRLYAIVIRLIPSEPLNRTHGSIILLTREQITSIPTFPVFLDDDIETTVQSLYIDGCLEVASEELEVVTAFTLAVFHDVFHKTYKHVSEQFPYWLVPAREDVDIRTSTSLLDIIDWAALHYVKDNPKLVWSTDMEPDSLLNRFIYDDWNGKYRYFPLAIDPNLRPSDPPPSYAPVRKWSDDIMNWSLSLSKNSRPKFFNQCIWAQPVLHAELVCLRRNFLDKAAEEEKESNSRCVICPQPLVLSAISMPVAATCFVFPAIITRMESYLIAQEACEMLGLGDIKLEYALEAFTKDSDNTEEHRSLHIHVQRGMGKNYERLELLGDSVLKMATSISLFVQNPDDNEYDYHVNRMCLICNKNLFKNATELKLYEYIRSRGFSRHMWYPPGLSLEYGRDHAKFFAAEGKHSLAEKTIADVCEALIGASLLSGGDDNRYDLAIKAVTVFVNSQNHTATSWNDYTSAYSIPSYQSRVADGFERNLAQQIFEKVGYKFKYPRLLRSAFTHPSYPLAWAKVPCYQRLEFLGDALLDMVCVEHLFHRFPNRDPQWLTEHKMAMVSNKFLGALAVKLGLHLHLQHFSSPLMIQNSKYAEELQLAESESNGEVDYWLSTSDSPKCLPDMLEAYLGAIFVDSGFDFTVIEAFFEKHILPFFYEMSIYDTFANKHPTTFLHNQMTHNYHCTNYCLKSAEIPAVEGETPRVFSAVMVHGKSIASAVASSSRYAKVRASTRALAIIDGMSFSEFQEKYYCSCQGGQATVDQANIGTAV</sequence>
<dbReference type="InterPro" id="IPR005034">
    <property type="entry name" value="Dicer_dimerisation"/>
</dbReference>
<evidence type="ECO:0000256" key="16">
    <source>
        <dbReference type="ARBA" id="ARBA00025403"/>
    </source>
</evidence>
<evidence type="ECO:0000256" key="17">
    <source>
        <dbReference type="ARBA" id="ARBA00035116"/>
    </source>
</evidence>
<name>A0A9W9XPI5_9EURO</name>
<dbReference type="InterPro" id="IPR036389">
    <property type="entry name" value="RNase_III_sf"/>
</dbReference>
<evidence type="ECO:0000259" key="24">
    <source>
        <dbReference type="PROSITE" id="PS51327"/>
    </source>
</evidence>
<dbReference type="PROSITE" id="PS51192">
    <property type="entry name" value="HELICASE_ATP_BIND_1"/>
    <property type="match status" value="1"/>
</dbReference>
<dbReference type="GO" id="GO:0003677">
    <property type="term" value="F:DNA binding"/>
    <property type="evidence" value="ECO:0007669"/>
    <property type="project" value="InterPro"/>
</dbReference>
<keyword evidence="6" id="KW-0677">Repeat</keyword>
<dbReference type="InterPro" id="IPR006935">
    <property type="entry name" value="Helicase/UvrB_N"/>
</dbReference>
<dbReference type="InterPro" id="IPR000999">
    <property type="entry name" value="RNase_III_dom"/>
</dbReference>
<dbReference type="SUPFAM" id="SSF69065">
    <property type="entry name" value="RNase III domain-like"/>
    <property type="match status" value="2"/>
</dbReference>
<dbReference type="FunFam" id="3.40.50.300:FF:001988">
    <property type="entry name" value="Dicer-like protein 1"/>
    <property type="match status" value="1"/>
</dbReference>
<dbReference type="GO" id="GO:0005524">
    <property type="term" value="F:ATP binding"/>
    <property type="evidence" value="ECO:0007669"/>
    <property type="project" value="UniProtKB-KW"/>
</dbReference>
<dbReference type="PROSITE" id="PS50821">
    <property type="entry name" value="PAZ"/>
    <property type="match status" value="1"/>
</dbReference>
<dbReference type="InterPro" id="IPR001650">
    <property type="entry name" value="Helicase_C-like"/>
</dbReference>
<evidence type="ECO:0000256" key="9">
    <source>
        <dbReference type="ARBA" id="ARBA00022806"/>
    </source>
</evidence>
<evidence type="ECO:0000256" key="8">
    <source>
        <dbReference type="ARBA" id="ARBA00022801"/>
    </source>
</evidence>
<keyword evidence="8" id="KW-0378">Hydrolase</keyword>
<dbReference type="InterPro" id="IPR038248">
    <property type="entry name" value="Dicer_dimer_sf"/>
</dbReference>
<dbReference type="InterPro" id="IPR056755">
    <property type="entry name" value="DSRM_2"/>
</dbReference>
<evidence type="ECO:0000256" key="7">
    <source>
        <dbReference type="ARBA" id="ARBA00022741"/>
    </source>
</evidence>
<keyword evidence="11" id="KW-0067">ATP-binding</keyword>
<feature type="domain" description="Helicase ATP-binding" evidence="22">
    <location>
        <begin position="86"/>
        <end position="267"/>
    </location>
</feature>
<dbReference type="GO" id="GO:0005737">
    <property type="term" value="C:cytoplasm"/>
    <property type="evidence" value="ECO:0007669"/>
    <property type="project" value="TreeGrafter"/>
</dbReference>
<dbReference type="Pfam" id="PF03368">
    <property type="entry name" value="Dicer_dimer"/>
    <property type="match status" value="1"/>
</dbReference>
<dbReference type="PROSITE" id="PS00517">
    <property type="entry name" value="RNASE_3_1"/>
    <property type="match status" value="1"/>
</dbReference>
<evidence type="ECO:0000313" key="26">
    <source>
        <dbReference type="Proteomes" id="UP001149954"/>
    </source>
</evidence>
<feature type="domain" description="Dicer dsRNA-binding fold" evidence="24">
    <location>
        <begin position="617"/>
        <end position="707"/>
    </location>
</feature>
<dbReference type="PANTHER" id="PTHR14950">
    <property type="entry name" value="DICER-RELATED"/>
    <property type="match status" value="1"/>
</dbReference>
<comment type="cofactor">
    <cofactor evidence="1">
        <name>Mn(2+)</name>
        <dbReference type="ChEBI" id="CHEBI:29035"/>
    </cofactor>
</comment>
<proteinExistence type="inferred from homology"/>
<evidence type="ECO:0000256" key="6">
    <source>
        <dbReference type="ARBA" id="ARBA00022737"/>
    </source>
</evidence>
<evidence type="ECO:0000256" key="3">
    <source>
        <dbReference type="ARBA" id="ARBA00020797"/>
    </source>
</evidence>
<comment type="function">
    <text evidence="16">Dicer-like endonuclease involved in cleaving double-stranded RNA in the RNA interference (RNAi) pathway. Produces 21 to 25 bp dsRNAs (siRNAs) which target the selective destruction of homologous RNAs leading to sequence-specific suppression of gene expression, called post-transcriptional gene silencing (PTGS). Part of a broad host defense response against viral infection and transposons.</text>
</comment>
<dbReference type="InterPro" id="IPR014001">
    <property type="entry name" value="Helicase_ATP-bd"/>
</dbReference>
<dbReference type="PROSITE" id="PS51194">
    <property type="entry name" value="HELICASE_CTER"/>
    <property type="match status" value="1"/>
</dbReference>
<dbReference type="OrthoDB" id="416741at2759"/>
<keyword evidence="7" id="KW-0547">Nucleotide-binding</keyword>
<feature type="domain" description="RNase III" evidence="20">
    <location>
        <begin position="1010"/>
        <end position="1169"/>
    </location>
</feature>
<dbReference type="GO" id="GO:0003723">
    <property type="term" value="F:RNA binding"/>
    <property type="evidence" value="ECO:0007669"/>
    <property type="project" value="UniProtKB-UniRule"/>
</dbReference>
<dbReference type="GO" id="GO:0005634">
    <property type="term" value="C:nucleus"/>
    <property type="evidence" value="ECO:0007669"/>
    <property type="project" value="TreeGrafter"/>
</dbReference>
<dbReference type="PROSITE" id="PS50142">
    <property type="entry name" value="RNASE_3_2"/>
    <property type="match status" value="2"/>
</dbReference>
<dbReference type="Pfam" id="PF04851">
    <property type="entry name" value="ResIII"/>
    <property type="match status" value="1"/>
</dbReference>
<feature type="domain" description="RNase III" evidence="20">
    <location>
        <begin position="1220"/>
        <end position="1371"/>
    </location>
</feature>
<dbReference type="CDD" id="cd18034">
    <property type="entry name" value="DEXHc_dicer"/>
    <property type="match status" value="1"/>
</dbReference>
<keyword evidence="4" id="KW-0930">Antiviral protein</keyword>
<organism evidence="25 26">
    <name type="scientific">Penicillium fimorum</name>
    <dbReference type="NCBI Taxonomy" id="1882269"/>
    <lineage>
        <taxon>Eukaryota</taxon>
        <taxon>Fungi</taxon>
        <taxon>Dikarya</taxon>
        <taxon>Ascomycota</taxon>
        <taxon>Pezizomycotina</taxon>
        <taxon>Eurotiomycetes</taxon>
        <taxon>Eurotiomycetidae</taxon>
        <taxon>Eurotiales</taxon>
        <taxon>Aspergillaceae</taxon>
        <taxon>Penicillium</taxon>
    </lineage>
</organism>
<evidence type="ECO:0000256" key="1">
    <source>
        <dbReference type="ARBA" id="ARBA00001936"/>
    </source>
</evidence>
<dbReference type="FunFam" id="1.10.1520.10:FF:000015">
    <property type="entry name" value="Dicer-like protein 1"/>
    <property type="match status" value="1"/>
</dbReference>
<keyword evidence="12" id="KW-0460">Magnesium</keyword>
<dbReference type="Gene3D" id="1.10.1520.10">
    <property type="entry name" value="Ribonuclease III domain"/>
    <property type="match status" value="2"/>
</dbReference>
<evidence type="ECO:0000256" key="11">
    <source>
        <dbReference type="ARBA" id="ARBA00022840"/>
    </source>
</evidence>
<evidence type="ECO:0000259" key="23">
    <source>
        <dbReference type="PROSITE" id="PS51194"/>
    </source>
</evidence>
<keyword evidence="13 18" id="KW-0694">RNA-binding</keyword>
<dbReference type="GO" id="GO:0030422">
    <property type="term" value="P:siRNA processing"/>
    <property type="evidence" value="ECO:0007669"/>
    <property type="project" value="TreeGrafter"/>
</dbReference>
<evidence type="ECO:0000313" key="25">
    <source>
        <dbReference type="EMBL" id="KAJ5496799.1"/>
    </source>
</evidence>
<reference evidence="25" key="2">
    <citation type="journal article" date="2023" name="IMA Fungus">
        <title>Comparative genomic study of the Penicillium genus elucidates a diverse pangenome and 15 lateral gene transfer events.</title>
        <authorList>
            <person name="Petersen C."/>
            <person name="Sorensen T."/>
            <person name="Nielsen M.R."/>
            <person name="Sondergaard T.E."/>
            <person name="Sorensen J.L."/>
            <person name="Fitzpatrick D.A."/>
            <person name="Frisvad J.C."/>
            <person name="Nielsen K.L."/>
        </authorList>
    </citation>
    <scope>NUCLEOTIDE SEQUENCE</scope>
    <source>
        <strain evidence="25">IBT 29495</strain>
    </source>
</reference>
<evidence type="ECO:0000256" key="10">
    <source>
        <dbReference type="ARBA" id="ARBA00022833"/>
    </source>
</evidence>
<accession>A0A9W9XPI5</accession>
<evidence type="ECO:0000259" key="22">
    <source>
        <dbReference type="PROSITE" id="PS51192"/>
    </source>
</evidence>
<evidence type="ECO:0000256" key="2">
    <source>
        <dbReference type="ARBA" id="ARBA00001946"/>
    </source>
</evidence>
<evidence type="ECO:0000256" key="14">
    <source>
        <dbReference type="ARBA" id="ARBA00023118"/>
    </source>
</evidence>
<dbReference type="InterPro" id="IPR003100">
    <property type="entry name" value="PAZ_dom"/>
</dbReference>
<dbReference type="SMART" id="SM00487">
    <property type="entry name" value="DEXDc"/>
    <property type="match status" value="1"/>
</dbReference>
<dbReference type="GO" id="GO:0004386">
    <property type="term" value="F:helicase activity"/>
    <property type="evidence" value="ECO:0007669"/>
    <property type="project" value="UniProtKB-KW"/>
</dbReference>
<dbReference type="EMBL" id="JAPWDS010000005">
    <property type="protein sequence ID" value="KAJ5496799.1"/>
    <property type="molecule type" value="Genomic_DNA"/>
</dbReference>
<dbReference type="GO" id="GO:0046872">
    <property type="term" value="F:metal ion binding"/>
    <property type="evidence" value="ECO:0007669"/>
    <property type="project" value="UniProtKB-KW"/>
</dbReference>
<keyword evidence="14" id="KW-0051">Antiviral defense</keyword>
<evidence type="ECO:0000256" key="18">
    <source>
        <dbReference type="PROSITE-ProRule" id="PRU00657"/>
    </source>
</evidence>
<dbReference type="SUPFAM" id="SSF52540">
    <property type="entry name" value="P-loop containing nucleoside triphosphate hydrolases"/>
    <property type="match status" value="1"/>
</dbReference>
<dbReference type="Pfam" id="PF00636">
    <property type="entry name" value="Ribonuclease_3"/>
    <property type="match status" value="2"/>
</dbReference>
<evidence type="ECO:0000259" key="21">
    <source>
        <dbReference type="PROSITE" id="PS50821"/>
    </source>
</evidence>
<keyword evidence="26" id="KW-1185">Reference proteome</keyword>